<comment type="caution">
    <text evidence="2">The sequence shown here is derived from an EMBL/GenBank/DDBJ whole genome shotgun (WGS) entry which is preliminary data.</text>
</comment>
<feature type="transmembrane region" description="Helical" evidence="1">
    <location>
        <begin position="264"/>
        <end position="286"/>
    </location>
</feature>
<protein>
    <submittedName>
        <fullName evidence="2">Uncharacterized protein</fullName>
    </submittedName>
</protein>
<evidence type="ECO:0000313" key="2">
    <source>
        <dbReference type="EMBL" id="KAF2716342.1"/>
    </source>
</evidence>
<proteinExistence type="predicted"/>
<dbReference type="AlphaFoldDB" id="A0A9P4PWR5"/>
<dbReference type="EMBL" id="MU003880">
    <property type="protein sequence ID" value="KAF2716342.1"/>
    <property type="molecule type" value="Genomic_DNA"/>
</dbReference>
<organism evidence="2 3">
    <name type="scientific">Polychaeton citri CBS 116435</name>
    <dbReference type="NCBI Taxonomy" id="1314669"/>
    <lineage>
        <taxon>Eukaryota</taxon>
        <taxon>Fungi</taxon>
        <taxon>Dikarya</taxon>
        <taxon>Ascomycota</taxon>
        <taxon>Pezizomycotina</taxon>
        <taxon>Dothideomycetes</taxon>
        <taxon>Dothideomycetidae</taxon>
        <taxon>Capnodiales</taxon>
        <taxon>Capnodiaceae</taxon>
        <taxon>Polychaeton</taxon>
    </lineage>
</organism>
<name>A0A9P4PWR5_9PEZI</name>
<keyword evidence="1" id="KW-1133">Transmembrane helix</keyword>
<feature type="transmembrane region" description="Helical" evidence="1">
    <location>
        <begin position="121"/>
        <end position="138"/>
    </location>
</feature>
<gene>
    <name evidence="2" type="ORF">K431DRAFT_307870</name>
</gene>
<sequence>MPLYIHNENPNAVVSFLRRAYNPVGFKKGYNAILWFICTGYLLGFTLARISYLNLWDQNSSSSFIRNCGPGEIYWIVTSAVYKHGIAIHLCAVIPGSLLALFQFVPAIRYKALLAHRVNGYLVYTLTIISAVGALMVARRAFGGDMAAQTFSGFLSVYTVIGSFFAYINVKRLQLDQHRAWMIRVWVLMATIVTLRIIQHIMMSILTLVGSYYYTILCGQLAVIASPGFMNSVSSVCAQGGELAYVSVNVDLGTLPGTIAAMEITFGMAGWIAIAFHVIGVELYLAMTPAESERLRQLSYERQLARGFSRPGTAGLTVDKWGDAEVWVPKTIKGNGDAAMLSSGSSSDLEDELVKKPQGVYTV</sequence>
<keyword evidence="3" id="KW-1185">Reference proteome</keyword>
<keyword evidence="1" id="KW-0812">Transmembrane</keyword>
<feature type="transmembrane region" description="Helical" evidence="1">
    <location>
        <begin position="73"/>
        <end position="101"/>
    </location>
</feature>
<dbReference type="InterPro" id="IPR018750">
    <property type="entry name" value="DUF2306_membrane"/>
</dbReference>
<evidence type="ECO:0000313" key="3">
    <source>
        <dbReference type="Proteomes" id="UP000799441"/>
    </source>
</evidence>
<feature type="transmembrane region" description="Helical" evidence="1">
    <location>
        <begin position="180"/>
        <end position="198"/>
    </location>
</feature>
<accession>A0A9P4PWR5</accession>
<dbReference type="OrthoDB" id="193478at2759"/>
<reference evidence="2" key="1">
    <citation type="journal article" date="2020" name="Stud. Mycol.">
        <title>101 Dothideomycetes genomes: a test case for predicting lifestyles and emergence of pathogens.</title>
        <authorList>
            <person name="Haridas S."/>
            <person name="Albert R."/>
            <person name="Binder M."/>
            <person name="Bloem J."/>
            <person name="Labutti K."/>
            <person name="Salamov A."/>
            <person name="Andreopoulos B."/>
            <person name="Baker S."/>
            <person name="Barry K."/>
            <person name="Bills G."/>
            <person name="Bluhm B."/>
            <person name="Cannon C."/>
            <person name="Castanera R."/>
            <person name="Culley D."/>
            <person name="Daum C."/>
            <person name="Ezra D."/>
            <person name="Gonzalez J."/>
            <person name="Henrissat B."/>
            <person name="Kuo A."/>
            <person name="Liang C."/>
            <person name="Lipzen A."/>
            <person name="Lutzoni F."/>
            <person name="Magnuson J."/>
            <person name="Mondo S."/>
            <person name="Nolan M."/>
            <person name="Ohm R."/>
            <person name="Pangilinan J."/>
            <person name="Park H.-J."/>
            <person name="Ramirez L."/>
            <person name="Alfaro M."/>
            <person name="Sun H."/>
            <person name="Tritt A."/>
            <person name="Yoshinaga Y."/>
            <person name="Zwiers L.-H."/>
            <person name="Turgeon B."/>
            <person name="Goodwin S."/>
            <person name="Spatafora J."/>
            <person name="Crous P."/>
            <person name="Grigoriev I."/>
        </authorList>
    </citation>
    <scope>NUCLEOTIDE SEQUENCE</scope>
    <source>
        <strain evidence="2">CBS 116435</strain>
    </source>
</reference>
<dbReference type="Proteomes" id="UP000799441">
    <property type="component" value="Unassembled WGS sequence"/>
</dbReference>
<keyword evidence="1" id="KW-0472">Membrane</keyword>
<dbReference type="Pfam" id="PF10067">
    <property type="entry name" value="DUF2306"/>
    <property type="match status" value="1"/>
</dbReference>
<feature type="transmembrane region" description="Helical" evidence="1">
    <location>
        <begin position="32"/>
        <end position="52"/>
    </location>
</feature>
<feature type="transmembrane region" description="Helical" evidence="1">
    <location>
        <begin position="150"/>
        <end position="168"/>
    </location>
</feature>
<evidence type="ECO:0000256" key="1">
    <source>
        <dbReference type="SAM" id="Phobius"/>
    </source>
</evidence>